<reference evidence="2" key="1">
    <citation type="submission" date="2022-11" db="UniProtKB">
        <authorList>
            <consortium name="WormBaseParasite"/>
        </authorList>
    </citation>
    <scope>IDENTIFICATION</scope>
</reference>
<organism evidence="1 2">
    <name type="scientific">Romanomermis culicivorax</name>
    <name type="common">Nematode worm</name>
    <dbReference type="NCBI Taxonomy" id="13658"/>
    <lineage>
        <taxon>Eukaryota</taxon>
        <taxon>Metazoa</taxon>
        <taxon>Ecdysozoa</taxon>
        <taxon>Nematoda</taxon>
        <taxon>Enoplea</taxon>
        <taxon>Dorylaimia</taxon>
        <taxon>Mermithida</taxon>
        <taxon>Mermithoidea</taxon>
        <taxon>Mermithidae</taxon>
        <taxon>Romanomermis</taxon>
    </lineage>
</organism>
<name>A0A915K569_ROMCU</name>
<proteinExistence type="predicted"/>
<dbReference type="Proteomes" id="UP000887565">
    <property type="component" value="Unplaced"/>
</dbReference>
<evidence type="ECO:0000313" key="1">
    <source>
        <dbReference type="Proteomes" id="UP000887565"/>
    </source>
</evidence>
<dbReference type="WBParaSite" id="nRc.2.0.1.t33895-RA">
    <property type="protein sequence ID" value="nRc.2.0.1.t33895-RA"/>
    <property type="gene ID" value="nRc.2.0.1.g33895"/>
</dbReference>
<sequence>MIAASVNIFSALGSSLDADKSFAWRNLVAKLTYKVHDLKPGHYTFGCEFSQVADCDQGQWGAEEGEKYAQDATMLDSCDDLRHILLEDSKNLKHIINIAKTMHQLMQRFCT</sequence>
<keyword evidence="1" id="KW-1185">Reference proteome</keyword>
<evidence type="ECO:0000313" key="2">
    <source>
        <dbReference type="WBParaSite" id="nRc.2.0.1.t33895-RA"/>
    </source>
</evidence>
<accession>A0A915K569</accession>
<protein>
    <submittedName>
        <fullName evidence="2">Uncharacterized protein</fullName>
    </submittedName>
</protein>
<dbReference type="AlphaFoldDB" id="A0A915K569"/>